<feature type="transmembrane region" description="Helical" evidence="3">
    <location>
        <begin position="20"/>
        <end position="46"/>
    </location>
</feature>
<evidence type="ECO:0000313" key="5">
    <source>
        <dbReference type="EMBL" id="OPE50804.1"/>
    </source>
</evidence>
<dbReference type="AlphaFoldDB" id="A0A1T3W923"/>
<gene>
    <name evidence="5" type="ORF">BV510_20420</name>
</gene>
<organism evidence="5 6">
    <name type="scientific">Mycolicibacterium diernhoferi</name>
    <dbReference type="NCBI Taxonomy" id="1801"/>
    <lineage>
        <taxon>Bacteria</taxon>
        <taxon>Bacillati</taxon>
        <taxon>Actinomycetota</taxon>
        <taxon>Actinomycetes</taxon>
        <taxon>Mycobacteriales</taxon>
        <taxon>Mycobacteriaceae</taxon>
        <taxon>Mycolicibacterium</taxon>
    </lineage>
</organism>
<dbReference type="RefSeq" id="WP_079244583.1">
    <property type="nucleotide sequence ID" value="NZ_BAAATC010000019.1"/>
</dbReference>
<dbReference type="Gene3D" id="3.40.50.720">
    <property type="entry name" value="NAD(P)-binding Rossmann-like Domain"/>
    <property type="match status" value="1"/>
</dbReference>
<keyword evidence="3" id="KW-0472">Membrane</keyword>
<feature type="domain" description="Ketoreductase" evidence="4">
    <location>
        <begin position="17"/>
        <end position="193"/>
    </location>
</feature>
<dbReference type="SUPFAM" id="SSF51735">
    <property type="entry name" value="NAD(P)-binding Rossmann-fold domains"/>
    <property type="match status" value="1"/>
</dbReference>
<dbReference type="InterPro" id="IPR057326">
    <property type="entry name" value="KR_dom"/>
</dbReference>
<proteinExistence type="inferred from homology"/>
<dbReference type="FunFam" id="3.40.50.720:FF:000084">
    <property type="entry name" value="Short-chain dehydrogenase reductase"/>
    <property type="match status" value="1"/>
</dbReference>
<dbReference type="InterPro" id="IPR036291">
    <property type="entry name" value="NAD(P)-bd_dom_sf"/>
</dbReference>
<dbReference type="GO" id="GO:0048038">
    <property type="term" value="F:quinone binding"/>
    <property type="evidence" value="ECO:0007669"/>
    <property type="project" value="TreeGrafter"/>
</dbReference>
<feature type="non-terminal residue" evidence="5">
    <location>
        <position position="260"/>
    </location>
</feature>
<dbReference type="Proteomes" id="UP000191039">
    <property type="component" value="Unassembled WGS sequence"/>
</dbReference>
<evidence type="ECO:0000256" key="2">
    <source>
        <dbReference type="ARBA" id="ARBA00023002"/>
    </source>
</evidence>
<comment type="caution">
    <text evidence="5">The sequence shown here is derived from an EMBL/GenBank/DDBJ whole genome shotgun (WGS) entry which is preliminary data.</text>
</comment>
<dbReference type="PANTHER" id="PTHR42760:SF133">
    <property type="entry name" value="3-OXOACYL-[ACYL-CARRIER-PROTEIN] REDUCTASE"/>
    <property type="match status" value="1"/>
</dbReference>
<evidence type="ECO:0000256" key="1">
    <source>
        <dbReference type="ARBA" id="ARBA00006484"/>
    </source>
</evidence>
<keyword evidence="2" id="KW-0560">Oxidoreductase</keyword>
<dbReference type="SMART" id="SM00822">
    <property type="entry name" value="PKS_KR"/>
    <property type="match status" value="1"/>
</dbReference>
<evidence type="ECO:0000259" key="4">
    <source>
        <dbReference type="SMART" id="SM00822"/>
    </source>
</evidence>
<dbReference type="CDD" id="cd05233">
    <property type="entry name" value="SDR_c"/>
    <property type="match status" value="1"/>
</dbReference>
<dbReference type="EMBL" id="MIJD01000246">
    <property type="protein sequence ID" value="OPE50804.1"/>
    <property type="molecule type" value="Genomic_DNA"/>
</dbReference>
<evidence type="ECO:0000313" key="6">
    <source>
        <dbReference type="Proteomes" id="UP000191039"/>
    </source>
</evidence>
<keyword evidence="3" id="KW-1133">Transmembrane helix</keyword>
<dbReference type="GO" id="GO:0006633">
    <property type="term" value="P:fatty acid biosynthetic process"/>
    <property type="evidence" value="ECO:0007669"/>
    <property type="project" value="TreeGrafter"/>
</dbReference>
<accession>A0A1T3W923</accession>
<name>A0A1T3W923_9MYCO</name>
<reference evidence="5 6" key="1">
    <citation type="submission" date="2016-09" db="EMBL/GenBank/DDBJ databases">
        <title>genome sequences of unsequenced Mycobacteria.</title>
        <authorList>
            <person name="Greninger A.L."/>
            <person name="Jerome K.R."/>
            <person name="Mcnair B."/>
            <person name="Wallis C."/>
            <person name="Fang F."/>
        </authorList>
    </citation>
    <scope>NUCLEOTIDE SEQUENCE [LARGE SCALE GENOMIC DNA]</scope>
    <source>
        <strain evidence="5 6">BM1</strain>
    </source>
</reference>
<dbReference type="PRINTS" id="PR00080">
    <property type="entry name" value="SDRFAMILY"/>
</dbReference>
<sequence>MTTGAHGIDGLFGLDGKVAVVTGAAGGIGLGIAQVLALAGATVVFADRNHAEAQRRADALATDGRHVICVPVDLAEEASIVQAVGQIVETVGTPWLLVNNAAVQDREPLLEATASEWDRIHEVNARGAFLMTREVARAMVANQQGGRIVNVASNALRGGLITGLASYASSKGALAALSSASAFELAEHGITVNTVLPAAVITPGARNAAGPSSKGPATRAVPFGLQQPEEIGAAVLFFASPAARPITNQILAVDGGFSIS</sequence>
<dbReference type="PRINTS" id="PR00081">
    <property type="entry name" value="GDHRDH"/>
</dbReference>
<keyword evidence="3" id="KW-0812">Transmembrane</keyword>
<dbReference type="PANTHER" id="PTHR42760">
    <property type="entry name" value="SHORT-CHAIN DEHYDROGENASES/REDUCTASES FAMILY MEMBER"/>
    <property type="match status" value="1"/>
</dbReference>
<dbReference type="GO" id="GO:0016616">
    <property type="term" value="F:oxidoreductase activity, acting on the CH-OH group of donors, NAD or NADP as acceptor"/>
    <property type="evidence" value="ECO:0007669"/>
    <property type="project" value="TreeGrafter"/>
</dbReference>
<dbReference type="InterPro" id="IPR002347">
    <property type="entry name" value="SDR_fam"/>
</dbReference>
<dbReference type="Pfam" id="PF13561">
    <property type="entry name" value="adh_short_C2"/>
    <property type="match status" value="1"/>
</dbReference>
<protein>
    <submittedName>
        <fullName evidence="5">Alcohol dehydrogenase</fullName>
    </submittedName>
</protein>
<comment type="similarity">
    <text evidence="1">Belongs to the short-chain dehydrogenases/reductases (SDR) family.</text>
</comment>
<evidence type="ECO:0000256" key="3">
    <source>
        <dbReference type="SAM" id="Phobius"/>
    </source>
</evidence>